<feature type="compositionally biased region" description="Low complexity" evidence="12">
    <location>
        <begin position="161"/>
        <end position="178"/>
    </location>
</feature>
<comment type="similarity">
    <text evidence="2">Belongs to the MoaE family.</text>
</comment>
<evidence type="ECO:0000256" key="5">
    <source>
        <dbReference type="ARBA" id="ARBA00023150"/>
    </source>
</evidence>
<gene>
    <name evidence="13" type="ORF">DFR29_12055</name>
</gene>
<comment type="pathway">
    <text evidence="1">Cofactor biosynthesis; molybdopterin biosynthesis.</text>
</comment>
<evidence type="ECO:0000256" key="6">
    <source>
        <dbReference type="ARBA" id="ARBA00026066"/>
    </source>
</evidence>
<evidence type="ECO:0000256" key="2">
    <source>
        <dbReference type="ARBA" id="ARBA00005426"/>
    </source>
</evidence>
<evidence type="ECO:0000256" key="4">
    <source>
        <dbReference type="ARBA" id="ARBA00013858"/>
    </source>
</evidence>
<dbReference type="AlphaFoldDB" id="A0A4R6YMH8"/>
<dbReference type="GO" id="GO:0030366">
    <property type="term" value="F:molybdopterin synthase activity"/>
    <property type="evidence" value="ECO:0007669"/>
    <property type="project" value="UniProtKB-EC"/>
</dbReference>
<evidence type="ECO:0000256" key="10">
    <source>
        <dbReference type="ARBA" id="ARBA00032474"/>
    </source>
</evidence>
<evidence type="ECO:0000256" key="9">
    <source>
        <dbReference type="ARBA" id="ARBA00030781"/>
    </source>
</evidence>
<dbReference type="UniPathway" id="UPA00344"/>
<proteinExistence type="inferred from homology"/>
<evidence type="ECO:0000256" key="3">
    <source>
        <dbReference type="ARBA" id="ARBA00011950"/>
    </source>
</evidence>
<dbReference type="Gene3D" id="3.90.1170.40">
    <property type="entry name" value="Molybdopterin biosynthesis MoaE subunit"/>
    <property type="match status" value="1"/>
</dbReference>
<evidence type="ECO:0000256" key="12">
    <source>
        <dbReference type="SAM" id="MobiDB-lite"/>
    </source>
</evidence>
<evidence type="ECO:0000256" key="7">
    <source>
        <dbReference type="ARBA" id="ARBA00029745"/>
    </source>
</evidence>
<protein>
    <recommendedName>
        <fullName evidence="4">Molybdopterin synthase catalytic subunit</fullName>
        <ecNumber evidence="3">2.8.1.12</ecNumber>
    </recommendedName>
    <alternativeName>
        <fullName evidence="9">MPT synthase subunit 2</fullName>
    </alternativeName>
    <alternativeName>
        <fullName evidence="7">Molybdenum cofactor biosynthesis protein E</fullName>
    </alternativeName>
    <alternativeName>
        <fullName evidence="8">Molybdopterin-converting factor large subunit</fullName>
    </alternativeName>
    <alternativeName>
        <fullName evidence="10">Molybdopterin-converting factor subunit 2</fullName>
    </alternativeName>
</protein>
<dbReference type="EMBL" id="SNZH01000020">
    <property type="protein sequence ID" value="TDR38554.1"/>
    <property type="molecule type" value="Genomic_DNA"/>
</dbReference>
<dbReference type="CDD" id="cd00756">
    <property type="entry name" value="MoaE"/>
    <property type="match status" value="1"/>
</dbReference>
<dbReference type="Proteomes" id="UP000295293">
    <property type="component" value="Unassembled WGS sequence"/>
</dbReference>
<comment type="subunit">
    <text evidence="6">Heterotetramer of 2 MoaD subunits and 2 MoaE subunits. Also stable as homodimer. The enzyme changes between these two forms during catalysis.</text>
</comment>
<evidence type="ECO:0000256" key="8">
    <source>
        <dbReference type="ARBA" id="ARBA00030407"/>
    </source>
</evidence>
<dbReference type="Pfam" id="PF02391">
    <property type="entry name" value="MoaE"/>
    <property type="match status" value="1"/>
</dbReference>
<comment type="catalytic activity">
    <reaction evidence="11">
        <text>2 [molybdopterin-synthase sulfur-carrier protein]-C-terminal-Gly-aminoethanethioate + cyclic pyranopterin phosphate + H2O = molybdopterin + 2 [molybdopterin-synthase sulfur-carrier protein]-C-terminal Gly-Gly + 2 H(+)</text>
        <dbReference type="Rhea" id="RHEA:26333"/>
        <dbReference type="Rhea" id="RHEA-COMP:12202"/>
        <dbReference type="Rhea" id="RHEA-COMP:19907"/>
        <dbReference type="ChEBI" id="CHEBI:15377"/>
        <dbReference type="ChEBI" id="CHEBI:15378"/>
        <dbReference type="ChEBI" id="CHEBI:58698"/>
        <dbReference type="ChEBI" id="CHEBI:59648"/>
        <dbReference type="ChEBI" id="CHEBI:90778"/>
        <dbReference type="ChEBI" id="CHEBI:232372"/>
        <dbReference type="EC" id="2.8.1.12"/>
    </reaction>
</comment>
<dbReference type="EC" id="2.8.1.12" evidence="3"/>
<dbReference type="GO" id="GO:0006777">
    <property type="term" value="P:Mo-molybdopterin cofactor biosynthetic process"/>
    <property type="evidence" value="ECO:0007669"/>
    <property type="project" value="UniProtKB-KW"/>
</dbReference>
<dbReference type="InterPro" id="IPR036563">
    <property type="entry name" value="MoaE_sf"/>
</dbReference>
<organism evidence="13 14">
    <name type="scientific">Tahibacter aquaticus</name>
    <dbReference type="NCBI Taxonomy" id="520092"/>
    <lineage>
        <taxon>Bacteria</taxon>
        <taxon>Pseudomonadati</taxon>
        <taxon>Pseudomonadota</taxon>
        <taxon>Gammaproteobacteria</taxon>
        <taxon>Lysobacterales</taxon>
        <taxon>Rhodanobacteraceae</taxon>
        <taxon>Tahibacter</taxon>
    </lineage>
</organism>
<dbReference type="SUPFAM" id="SSF54690">
    <property type="entry name" value="Molybdopterin synthase subunit MoaE"/>
    <property type="match status" value="1"/>
</dbReference>
<evidence type="ECO:0000256" key="1">
    <source>
        <dbReference type="ARBA" id="ARBA00005046"/>
    </source>
</evidence>
<feature type="region of interest" description="Disordered" evidence="12">
    <location>
        <begin position="161"/>
        <end position="186"/>
    </location>
</feature>
<evidence type="ECO:0000313" key="13">
    <source>
        <dbReference type="EMBL" id="TDR38554.1"/>
    </source>
</evidence>
<evidence type="ECO:0000256" key="11">
    <source>
        <dbReference type="ARBA" id="ARBA00049878"/>
    </source>
</evidence>
<dbReference type="InterPro" id="IPR003448">
    <property type="entry name" value="Mopterin_biosynth_MoaE"/>
</dbReference>
<dbReference type="RefSeq" id="WP_133821369.1">
    <property type="nucleotide sequence ID" value="NZ_SNZH01000020.1"/>
</dbReference>
<dbReference type="OrthoDB" id="9803224at2"/>
<name>A0A4R6YMH8_9GAMM</name>
<reference evidence="13 14" key="1">
    <citation type="submission" date="2019-03" db="EMBL/GenBank/DDBJ databases">
        <title>Genomic Encyclopedia of Type Strains, Phase IV (KMG-IV): sequencing the most valuable type-strain genomes for metagenomic binning, comparative biology and taxonomic classification.</title>
        <authorList>
            <person name="Goeker M."/>
        </authorList>
    </citation>
    <scope>NUCLEOTIDE SEQUENCE [LARGE SCALE GENOMIC DNA]</scope>
    <source>
        <strain evidence="13 14">DSM 21667</strain>
    </source>
</reference>
<comment type="caution">
    <text evidence="13">The sequence shown here is derived from an EMBL/GenBank/DDBJ whole genome shotgun (WGS) entry which is preliminary data.</text>
</comment>
<evidence type="ECO:0000313" key="14">
    <source>
        <dbReference type="Proteomes" id="UP000295293"/>
    </source>
</evidence>
<keyword evidence="5" id="KW-0501">Molybdenum cofactor biosynthesis</keyword>
<dbReference type="PANTHER" id="PTHR23404">
    <property type="entry name" value="MOLYBDOPTERIN SYNTHASE RELATED"/>
    <property type="match status" value="1"/>
</dbReference>
<keyword evidence="14" id="KW-1185">Reference proteome</keyword>
<accession>A0A4R6YMH8</accession>
<sequence>MQNNPCFQLLLPAISEQALDPAAALEFVADADFGATTLFLGRVRALNLGRAVSGISYSLFAPLVLRVFERACCDAAAAFGPQLRLHVSHSHGQLQVGDLAVVVAAGAPHRDQAFRACRKIIEIVKHQAPIWKKEHYADGDSEWSEGCALCSPATPSALSTAQAATQTTAATTTPLARAADTHGDGL</sequence>